<evidence type="ECO:0000256" key="3">
    <source>
        <dbReference type="ARBA" id="ARBA00022517"/>
    </source>
</evidence>
<dbReference type="CDD" id="cd01895">
    <property type="entry name" value="EngA2"/>
    <property type="match status" value="1"/>
</dbReference>
<feature type="binding site" evidence="8">
    <location>
        <begin position="54"/>
        <end position="58"/>
    </location>
    <ligand>
        <name>GTP</name>
        <dbReference type="ChEBI" id="CHEBI:37565"/>
        <label>1</label>
    </ligand>
</feature>
<dbReference type="EMBL" id="CP063185">
    <property type="protein sequence ID" value="QYC74678.1"/>
    <property type="molecule type" value="Genomic_DNA"/>
</dbReference>
<keyword evidence="4 10" id="KW-0677">Repeat</keyword>
<feature type="binding site" evidence="8">
    <location>
        <begin position="7"/>
        <end position="14"/>
    </location>
    <ligand>
        <name>GTP</name>
        <dbReference type="ChEBI" id="CHEBI:37565"/>
        <label>1</label>
    </ligand>
</feature>
<sequence>MSIAILGRPNVGKSSLFNRLCKRSLAIVNSQEGTTRDRLYGEIRAWDSVVHVIDTGGVDQESPDRFQKQIHKQALAAAEEASILLLVVDIRCGITKQDEELAKRLLALKKPLILVMNKADSQHDLQRIHEFYGLGISNMVATSASHDKHIDLLLERIRQVAGLPQPSADSQEAWGEERAPSSESSVSLHAFADATLFENESLSQEEASFLEGLVAQKTPATPLDRPLKVALIGHPNVGKSSIVNALLKEERCITDNSPGTTRDNIDVSYTHNNKEYIFIDTAGLRKVKSIKNSVEWMSFSRTEKAISRADICLLVIDATQQLSHQDKRILSTIMRYKKPHIILVNKWDLMFGVRMEHYVQDLRKKDPYIGQARILCISAKQQRNLSQIFSAIDDVCSTATTRLSTSLVNKVLATAMQRHHPQVIQGKRLRIYYAIHKTVMPFSFLLFINSNSLLAKPYELYLKNTLKAAFNLYGVPFDLEYKAKPARKSN</sequence>
<dbReference type="Pfam" id="PF14714">
    <property type="entry name" value="KH_dom-like"/>
    <property type="match status" value="1"/>
</dbReference>
<evidence type="ECO:0000256" key="10">
    <source>
        <dbReference type="RuleBase" id="RU004481"/>
    </source>
</evidence>
<evidence type="ECO:0000256" key="5">
    <source>
        <dbReference type="ARBA" id="ARBA00022741"/>
    </source>
</evidence>
<dbReference type="GO" id="GO:0043022">
    <property type="term" value="F:ribosome binding"/>
    <property type="evidence" value="ECO:0007669"/>
    <property type="project" value="TreeGrafter"/>
</dbReference>
<evidence type="ECO:0000313" key="13">
    <source>
        <dbReference type="Proteomes" id="UP000825134"/>
    </source>
</evidence>
<feature type="domain" description="EngA-type G" evidence="11">
    <location>
        <begin position="1"/>
        <end position="165"/>
    </location>
</feature>
<dbReference type="GO" id="GO:0042254">
    <property type="term" value="P:ribosome biogenesis"/>
    <property type="evidence" value="ECO:0007669"/>
    <property type="project" value="UniProtKB-KW"/>
</dbReference>
<dbReference type="Gene3D" id="3.40.50.300">
    <property type="entry name" value="P-loop containing nucleotide triphosphate hydrolases"/>
    <property type="match status" value="2"/>
</dbReference>
<evidence type="ECO:0000256" key="2">
    <source>
        <dbReference type="ARBA" id="ARBA00020953"/>
    </source>
</evidence>
<dbReference type="InterPro" id="IPR005225">
    <property type="entry name" value="Small_GTP-bd"/>
</dbReference>
<evidence type="ECO:0000256" key="8">
    <source>
        <dbReference type="HAMAP-Rule" id="MF_00195"/>
    </source>
</evidence>
<dbReference type="InterPro" id="IPR015946">
    <property type="entry name" value="KH_dom-like_a/b"/>
</dbReference>
<gene>
    <name evidence="8 12" type="primary">der</name>
    <name evidence="12" type="ORF">INQ84_01590</name>
</gene>
<keyword evidence="3 8" id="KW-0690">Ribosome biogenesis</keyword>
<dbReference type="PRINTS" id="PR00326">
    <property type="entry name" value="GTP1OBG"/>
</dbReference>
<dbReference type="PANTHER" id="PTHR43834:SF6">
    <property type="entry name" value="GTPASE DER"/>
    <property type="match status" value="1"/>
</dbReference>
<proteinExistence type="inferred from homology"/>
<dbReference type="RefSeq" id="WP_080124957.1">
    <property type="nucleotide sequence ID" value="NZ_CP063064.1"/>
</dbReference>
<dbReference type="PANTHER" id="PTHR43834">
    <property type="entry name" value="GTPASE DER"/>
    <property type="match status" value="1"/>
</dbReference>
<comment type="similarity">
    <text evidence="1 8 9 10">Belongs to the TRAFAC class TrmE-Era-EngA-EngB-Septin-like GTPase superfamily. EngA (Der) GTPase family.</text>
</comment>
<dbReference type="PIRSF" id="PIRSF006485">
    <property type="entry name" value="GTP-binding_EngA"/>
    <property type="match status" value="1"/>
</dbReference>
<feature type="domain" description="EngA-type G" evidence="11">
    <location>
        <begin position="227"/>
        <end position="400"/>
    </location>
</feature>
<dbReference type="InterPro" id="IPR031166">
    <property type="entry name" value="G_ENGA"/>
</dbReference>
<dbReference type="AlphaFoldDB" id="A0AAQ0EN71"/>
<dbReference type="InterPro" id="IPR016484">
    <property type="entry name" value="GTPase_Der"/>
</dbReference>
<dbReference type="Gene3D" id="3.30.300.20">
    <property type="match status" value="1"/>
</dbReference>
<comment type="function">
    <text evidence="8 10">GTPase that plays an essential role in the late steps of ribosome biogenesis.</text>
</comment>
<feature type="binding site" evidence="8">
    <location>
        <begin position="233"/>
        <end position="240"/>
    </location>
    <ligand>
        <name>GTP</name>
        <dbReference type="ChEBI" id="CHEBI:37565"/>
        <label>2</label>
    </ligand>
</feature>
<dbReference type="CDD" id="cd01894">
    <property type="entry name" value="EngA1"/>
    <property type="match status" value="1"/>
</dbReference>
<dbReference type="HAMAP" id="MF_00195">
    <property type="entry name" value="GTPase_Der"/>
    <property type="match status" value="1"/>
</dbReference>
<dbReference type="GO" id="GO:0005525">
    <property type="term" value="F:GTP binding"/>
    <property type="evidence" value="ECO:0007669"/>
    <property type="project" value="UniProtKB-UniRule"/>
</dbReference>
<organism evidence="12 13">
    <name type="scientific">Chlamydia suis</name>
    <dbReference type="NCBI Taxonomy" id="83559"/>
    <lineage>
        <taxon>Bacteria</taxon>
        <taxon>Pseudomonadati</taxon>
        <taxon>Chlamydiota</taxon>
        <taxon>Chlamydiia</taxon>
        <taxon>Chlamydiales</taxon>
        <taxon>Chlamydiaceae</taxon>
        <taxon>Chlamydia/Chlamydophila group</taxon>
        <taxon>Chlamydia</taxon>
    </lineage>
</organism>
<dbReference type="NCBIfam" id="TIGR03594">
    <property type="entry name" value="GTPase_EngA"/>
    <property type="match status" value="1"/>
</dbReference>
<keyword evidence="6 8" id="KW-0342">GTP-binding</keyword>
<reference evidence="12" key="1">
    <citation type="journal article" date="2021" name="Front. Microbiol.">
        <title>Generation of Tetracycline and Rifamycin Resistant Chlamydia Suis Recombinants.</title>
        <authorList>
            <person name="Marti H."/>
            <person name="Bommana S."/>
            <person name="Read T.D."/>
            <person name="Pesch T."/>
            <person name="Prahauser B."/>
            <person name="Dean D."/>
            <person name="Borel N."/>
        </authorList>
    </citation>
    <scope>NUCLEOTIDE SEQUENCE</scope>
    <source>
        <strain evidence="12">208.1</strain>
    </source>
</reference>
<dbReference type="InterPro" id="IPR027417">
    <property type="entry name" value="P-loop_NTPase"/>
</dbReference>
<evidence type="ECO:0000259" key="11">
    <source>
        <dbReference type="PROSITE" id="PS51712"/>
    </source>
</evidence>
<feature type="binding site" evidence="8">
    <location>
        <begin position="117"/>
        <end position="120"/>
    </location>
    <ligand>
        <name>GTP</name>
        <dbReference type="ChEBI" id="CHEBI:37565"/>
        <label>1</label>
    </ligand>
</feature>
<dbReference type="InterPro" id="IPR032859">
    <property type="entry name" value="KH_dom-like"/>
</dbReference>
<evidence type="ECO:0000313" key="12">
    <source>
        <dbReference type="EMBL" id="QYC74678.1"/>
    </source>
</evidence>
<evidence type="ECO:0000256" key="7">
    <source>
        <dbReference type="ARBA" id="ARBA00032345"/>
    </source>
</evidence>
<dbReference type="FunFam" id="3.40.50.300:FF:000040">
    <property type="entry name" value="GTPase Der"/>
    <property type="match status" value="1"/>
</dbReference>
<evidence type="ECO:0000256" key="6">
    <source>
        <dbReference type="ARBA" id="ARBA00023134"/>
    </source>
</evidence>
<feature type="binding site" evidence="8">
    <location>
        <begin position="280"/>
        <end position="284"/>
    </location>
    <ligand>
        <name>GTP</name>
        <dbReference type="ChEBI" id="CHEBI:37565"/>
        <label>2</label>
    </ligand>
</feature>
<evidence type="ECO:0000256" key="1">
    <source>
        <dbReference type="ARBA" id="ARBA00008279"/>
    </source>
</evidence>
<comment type="subunit">
    <text evidence="8">Associates with the 50S ribosomal subunit.</text>
</comment>
<dbReference type="SUPFAM" id="SSF52540">
    <property type="entry name" value="P-loop containing nucleoside triphosphate hydrolases"/>
    <property type="match status" value="2"/>
</dbReference>
<name>A0AAQ0EN71_9CHLA</name>
<protein>
    <recommendedName>
        <fullName evidence="2 8">GTPase Der</fullName>
    </recommendedName>
    <alternativeName>
        <fullName evidence="7 8">GTP-binding protein EngA</fullName>
    </alternativeName>
</protein>
<evidence type="ECO:0000256" key="9">
    <source>
        <dbReference type="PROSITE-ProRule" id="PRU01049"/>
    </source>
</evidence>
<dbReference type="InterPro" id="IPR006073">
    <property type="entry name" value="GTP-bd"/>
</dbReference>
<dbReference type="Pfam" id="PF01926">
    <property type="entry name" value="MMR_HSR1"/>
    <property type="match status" value="2"/>
</dbReference>
<feature type="binding site" evidence="8">
    <location>
        <begin position="345"/>
        <end position="348"/>
    </location>
    <ligand>
        <name>GTP</name>
        <dbReference type="ChEBI" id="CHEBI:37565"/>
        <label>2</label>
    </ligand>
</feature>
<dbReference type="NCBIfam" id="TIGR00231">
    <property type="entry name" value="small_GTP"/>
    <property type="match status" value="2"/>
</dbReference>
<accession>A0AAQ0EN71</accession>
<evidence type="ECO:0000256" key="4">
    <source>
        <dbReference type="ARBA" id="ARBA00022737"/>
    </source>
</evidence>
<dbReference type="PROSITE" id="PS51712">
    <property type="entry name" value="G_ENGA"/>
    <property type="match status" value="2"/>
</dbReference>
<keyword evidence="5 8" id="KW-0547">Nucleotide-binding</keyword>
<dbReference type="Proteomes" id="UP000825134">
    <property type="component" value="Chromosome"/>
</dbReference>